<dbReference type="InterPro" id="IPR026961">
    <property type="entry name" value="PGG_dom"/>
</dbReference>
<dbReference type="AlphaFoldDB" id="A0ABD3BUW3"/>
<feature type="transmembrane region" description="Helical" evidence="2">
    <location>
        <begin position="642"/>
        <end position="662"/>
    </location>
</feature>
<dbReference type="Gene3D" id="1.25.40.20">
    <property type="entry name" value="Ankyrin repeat-containing domain"/>
    <property type="match status" value="3"/>
</dbReference>
<comment type="caution">
    <text evidence="4">The sequence shown here is derived from an EMBL/GenBank/DDBJ whole genome shotgun (WGS) entry which is preliminary data.</text>
</comment>
<dbReference type="PANTHER" id="PTHR24177:SF470">
    <property type="entry name" value="ANKYRIN REPEAT PROTEIN"/>
    <property type="match status" value="1"/>
</dbReference>
<evidence type="ECO:0000313" key="4">
    <source>
        <dbReference type="EMBL" id="KAL3621057.1"/>
    </source>
</evidence>
<keyword evidence="2" id="KW-0812">Transmembrane</keyword>
<dbReference type="Pfam" id="PF12796">
    <property type="entry name" value="Ank_2"/>
    <property type="match status" value="2"/>
</dbReference>
<evidence type="ECO:0000256" key="2">
    <source>
        <dbReference type="SAM" id="Phobius"/>
    </source>
</evidence>
<gene>
    <name evidence="4" type="ORF">CASFOL_035969</name>
</gene>
<dbReference type="SUPFAM" id="SSF48403">
    <property type="entry name" value="Ankyrin repeat"/>
    <property type="match status" value="1"/>
</dbReference>
<evidence type="ECO:0000313" key="5">
    <source>
        <dbReference type="Proteomes" id="UP001632038"/>
    </source>
</evidence>
<reference evidence="5" key="1">
    <citation type="journal article" date="2024" name="IScience">
        <title>Strigolactones Initiate the Formation of Haustorium-like Structures in Castilleja.</title>
        <authorList>
            <person name="Buerger M."/>
            <person name="Peterson D."/>
            <person name="Chory J."/>
        </authorList>
    </citation>
    <scope>NUCLEOTIDE SEQUENCE [LARGE SCALE GENOMIC DNA]</scope>
</reference>
<feature type="domain" description="PGG" evidence="3">
    <location>
        <begin position="591"/>
        <end position="702"/>
    </location>
</feature>
<dbReference type="EMBL" id="JAVIJP010000066">
    <property type="protein sequence ID" value="KAL3621057.1"/>
    <property type="molecule type" value="Genomic_DNA"/>
</dbReference>
<dbReference type="InterPro" id="IPR036770">
    <property type="entry name" value="Ankyrin_rpt-contain_sf"/>
</dbReference>
<dbReference type="SMART" id="SM00248">
    <property type="entry name" value="ANK"/>
    <property type="match status" value="5"/>
</dbReference>
<organism evidence="4 5">
    <name type="scientific">Castilleja foliolosa</name>
    <dbReference type="NCBI Taxonomy" id="1961234"/>
    <lineage>
        <taxon>Eukaryota</taxon>
        <taxon>Viridiplantae</taxon>
        <taxon>Streptophyta</taxon>
        <taxon>Embryophyta</taxon>
        <taxon>Tracheophyta</taxon>
        <taxon>Spermatophyta</taxon>
        <taxon>Magnoliopsida</taxon>
        <taxon>eudicotyledons</taxon>
        <taxon>Gunneridae</taxon>
        <taxon>Pentapetalae</taxon>
        <taxon>asterids</taxon>
        <taxon>lamiids</taxon>
        <taxon>Lamiales</taxon>
        <taxon>Orobanchaceae</taxon>
        <taxon>Pedicularideae</taxon>
        <taxon>Castillejinae</taxon>
        <taxon>Castilleja</taxon>
    </lineage>
</organism>
<feature type="transmembrane region" description="Helical" evidence="2">
    <location>
        <begin position="716"/>
        <end position="743"/>
    </location>
</feature>
<protein>
    <recommendedName>
        <fullName evidence="3">PGG domain-containing protein</fullName>
    </recommendedName>
</protein>
<evidence type="ECO:0000259" key="3">
    <source>
        <dbReference type="Pfam" id="PF13962"/>
    </source>
</evidence>
<keyword evidence="5" id="KW-1185">Reference proteome</keyword>
<feature type="transmembrane region" description="Helical" evidence="2">
    <location>
        <begin position="683"/>
        <end position="704"/>
    </location>
</feature>
<feature type="region of interest" description="Disordered" evidence="1">
    <location>
        <begin position="297"/>
        <end position="318"/>
    </location>
</feature>
<feature type="transmembrane region" description="Helical" evidence="2">
    <location>
        <begin position="324"/>
        <end position="348"/>
    </location>
</feature>
<dbReference type="InterPro" id="IPR002110">
    <property type="entry name" value="Ankyrin_rpt"/>
</dbReference>
<keyword evidence="2" id="KW-0472">Membrane</keyword>
<sequence>MKRLQTTKQQPDITLDYLFQLTMKKQWDQVIEIYKNHEWARSAKLTKSEQTALHVAVSSYNSDTISSVGGYTEQMIDSIPKQDIIRILSIQDDRGNTPLHIAAAVGWVAICKCIASKDRDFIGIRNLTNETPLFVAAQHGKRDAFLCLHEMYHKTEDRDPDESLCRRKDGDTILHSAISIQHFKLAYQIIDYYPNLVNSVNEEGESPLHVLASKPNVFRSSSNLGFYDSIIYQCVYVDELKKAKYVPGAYRMKSCSPTRDVKYPANYRTCIDILRFLWDPIHKTFTDVFESLRSRYRQSTGRPTDEENPEESQNETRAAGSFPANYATCILLLKFAMTVILTVLGVGFDRIKKIQEKKERNLHASQIMNQMIDSESRYKYDSNGQKPVPELEPLYSGRFPLPDTPPDDDNLNAQSMFGPSSIIGMPSLSDNPHTKLDHQANNQNLSVVKKGTPLLLAAKMGILEMVETILNTCPVAVQDVDSDGKNVLLLAAEHRQTSVLGYLLELKLPEYLFQRVDDEGNSILHLAAILKDYQPWRIPGAALQMQWEIKWYKHVKHSIPQLGFAQNNKQGLTPRQLFSKTHKSLVKEGTDWLIKTSESCSLTAALIATVAFATSAAVPGGVDEETGYPNMEKRILFDVFSVTSLVALCLSVTSLVFFLAIITSRCQERDFKTNLPRKLLMGLTSLFGSIAAMLVSFCAGHTFIMGHKMTLATSPIYAIASVPVTYFAAAQLPLYFDLLWAVFIKVPLRSYKVLYQ</sequence>
<dbReference type="Pfam" id="PF13962">
    <property type="entry name" value="PGG"/>
    <property type="match status" value="1"/>
</dbReference>
<dbReference type="PANTHER" id="PTHR24177">
    <property type="entry name" value="CASKIN"/>
    <property type="match status" value="1"/>
</dbReference>
<proteinExistence type="predicted"/>
<dbReference type="Proteomes" id="UP001632038">
    <property type="component" value="Unassembled WGS sequence"/>
</dbReference>
<name>A0ABD3BUW3_9LAMI</name>
<accession>A0ABD3BUW3</accession>
<evidence type="ECO:0000256" key="1">
    <source>
        <dbReference type="SAM" id="MobiDB-lite"/>
    </source>
</evidence>
<keyword evidence="2" id="KW-1133">Transmembrane helix</keyword>
<feature type="transmembrane region" description="Helical" evidence="2">
    <location>
        <begin position="602"/>
        <end position="622"/>
    </location>
</feature>